<dbReference type="InterPro" id="IPR016181">
    <property type="entry name" value="Acyl_CoA_acyltransferase"/>
</dbReference>
<dbReference type="EMBL" id="FRXN01000003">
    <property type="protein sequence ID" value="SHO62632.1"/>
    <property type="molecule type" value="Genomic_DNA"/>
</dbReference>
<dbReference type="AlphaFoldDB" id="A0A1M7ZCS0"/>
<gene>
    <name evidence="2" type="ORF">SAMN04488108_2207</name>
</gene>
<dbReference type="CDD" id="cd04301">
    <property type="entry name" value="NAT_SF"/>
    <property type="match status" value="1"/>
</dbReference>
<dbReference type="SUPFAM" id="SSF55729">
    <property type="entry name" value="Acyl-CoA N-acyltransferases (Nat)"/>
    <property type="match status" value="1"/>
</dbReference>
<evidence type="ECO:0000259" key="1">
    <source>
        <dbReference type="PROSITE" id="PS51186"/>
    </source>
</evidence>
<evidence type="ECO:0000313" key="2">
    <source>
        <dbReference type="EMBL" id="SHO62632.1"/>
    </source>
</evidence>
<sequence>MEHKILEISANEVLLIRHTVMWPTKPIDYVRLPNDENGRHFGLYINDQLVSVISLFIENSLAQFRKFATLKKYQGKGYGTILLNEIMLIAQENKLSKIWCNARVEKSSFYEKFGMQITDKTFEKGGIIYVIMEKGF</sequence>
<dbReference type="GO" id="GO:0016747">
    <property type="term" value="F:acyltransferase activity, transferring groups other than amino-acyl groups"/>
    <property type="evidence" value="ECO:0007669"/>
    <property type="project" value="InterPro"/>
</dbReference>
<dbReference type="InterPro" id="IPR000182">
    <property type="entry name" value="GNAT_dom"/>
</dbReference>
<evidence type="ECO:0000313" key="3">
    <source>
        <dbReference type="Proteomes" id="UP000184609"/>
    </source>
</evidence>
<proteinExistence type="predicted"/>
<accession>A0A1M7ZCS0</accession>
<keyword evidence="3" id="KW-1185">Reference proteome</keyword>
<dbReference type="Proteomes" id="UP000184609">
    <property type="component" value="Unassembled WGS sequence"/>
</dbReference>
<protein>
    <submittedName>
        <fullName evidence="2">Acetyltransferase (GNAT) domain-containing protein</fullName>
    </submittedName>
</protein>
<dbReference type="Gene3D" id="3.40.630.30">
    <property type="match status" value="1"/>
</dbReference>
<dbReference type="Pfam" id="PF13673">
    <property type="entry name" value="Acetyltransf_10"/>
    <property type="match status" value="1"/>
</dbReference>
<organism evidence="2 3">
    <name type="scientific">Algoriphagus zhangzhouensis</name>
    <dbReference type="NCBI Taxonomy" id="1073327"/>
    <lineage>
        <taxon>Bacteria</taxon>
        <taxon>Pseudomonadati</taxon>
        <taxon>Bacteroidota</taxon>
        <taxon>Cytophagia</taxon>
        <taxon>Cytophagales</taxon>
        <taxon>Cyclobacteriaceae</taxon>
        <taxon>Algoriphagus</taxon>
    </lineage>
</organism>
<reference evidence="3" key="1">
    <citation type="submission" date="2016-12" db="EMBL/GenBank/DDBJ databases">
        <authorList>
            <person name="Varghese N."/>
            <person name="Submissions S."/>
        </authorList>
    </citation>
    <scope>NUCLEOTIDE SEQUENCE [LARGE SCALE GENOMIC DNA]</scope>
    <source>
        <strain evidence="3">DSM 25035</strain>
    </source>
</reference>
<dbReference type="STRING" id="1073327.SAMN04488108_2207"/>
<feature type="domain" description="N-acetyltransferase" evidence="1">
    <location>
        <begin position="1"/>
        <end position="136"/>
    </location>
</feature>
<keyword evidence="2" id="KW-0808">Transferase</keyword>
<name>A0A1M7ZCS0_9BACT</name>
<dbReference type="PROSITE" id="PS51186">
    <property type="entry name" value="GNAT"/>
    <property type="match status" value="1"/>
</dbReference>
<dbReference type="RefSeq" id="WP_073571869.1">
    <property type="nucleotide sequence ID" value="NZ_FRXN01000003.1"/>
</dbReference>